<dbReference type="SUPFAM" id="SSF55073">
    <property type="entry name" value="Nucleotide cyclase"/>
    <property type="match status" value="1"/>
</dbReference>
<dbReference type="InterPro" id="IPR043128">
    <property type="entry name" value="Rev_trsase/Diguanyl_cyclase"/>
</dbReference>
<dbReference type="Gene3D" id="3.30.450.260">
    <property type="entry name" value="Haem NO binding associated domain"/>
    <property type="match status" value="1"/>
</dbReference>
<name>A0A1M7DX00_9RHOB</name>
<dbReference type="EMBL" id="FRCB01000003">
    <property type="protein sequence ID" value="SHL83689.1"/>
    <property type="molecule type" value="Genomic_DNA"/>
</dbReference>
<protein>
    <submittedName>
        <fullName evidence="2">Diguanylate cyclase (GGDEF) domain-containing protein</fullName>
    </submittedName>
</protein>
<dbReference type="PANTHER" id="PTHR46663:SF4">
    <property type="entry name" value="DIGUANYLATE CYCLASE DGCT-RELATED"/>
    <property type="match status" value="1"/>
</dbReference>
<dbReference type="NCBIfam" id="TIGR00254">
    <property type="entry name" value="GGDEF"/>
    <property type="match status" value="1"/>
</dbReference>
<feature type="domain" description="GGDEF" evidence="1">
    <location>
        <begin position="192"/>
        <end position="330"/>
    </location>
</feature>
<dbReference type="InterPro" id="IPR000160">
    <property type="entry name" value="GGDEF_dom"/>
</dbReference>
<dbReference type="InterPro" id="IPR042463">
    <property type="entry name" value="HNOB_dom_associated_sf"/>
</dbReference>
<dbReference type="PROSITE" id="PS50887">
    <property type="entry name" value="GGDEF"/>
    <property type="match status" value="1"/>
</dbReference>
<organism evidence="2 3">
    <name type="scientific">Roseovarius litoreus</name>
    <dbReference type="NCBI Taxonomy" id="1155722"/>
    <lineage>
        <taxon>Bacteria</taxon>
        <taxon>Pseudomonadati</taxon>
        <taxon>Pseudomonadota</taxon>
        <taxon>Alphaproteobacteria</taxon>
        <taxon>Rhodobacterales</taxon>
        <taxon>Roseobacteraceae</taxon>
        <taxon>Roseovarius</taxon>
    </lineage>
</organism>
<dbReference type="AlphaFoldDB" id="A0A1M7DX00"/>
<dbReference type="Proteomes" id="UP000322545">
    <property type="component" value="Unassembled WGS sequence"/>
</dbReference>
<dbReference type="InterPro" id="IPR052163">
    <property type="entry name" value="DGC-Regulatory_Protein"/>
</dbReference>
<dbReference type="CDD" id="cd01949">
    <property type="entry name" value="GGDEF"/>
    <property type="match status" value="1"/>
</dbReference>
<accession>A0A1M7DX00</accession>
<dbReference type="SMART" id="SM00267">
    <property type="entry name" value="GGDEF"/>
    <property type="match status" value="1"/>
</dbReference>
<dbReference type="InterPro" id="IPR029787">
    <property type="entry name" value="Nucleotide_cyclase"/>
</dbReference>
<keyword evidence="3" id="KW-1185">Reference proteome</keyword>
<dbReference type="Gene3D" id="3.30.70.270">
    <property type="match status" value="1"/>
</dbReference>
<evidence type="ECO:0000259" key="1">
    <source>
        <dbReference type="PROSITE" id="PS50887"/>
    </source>
</evidence>
<gene>
    <name evidence="2" type="ORF">SAMN05443432_10388</name>
</gene>
<evidence type="ECO:0000313" key="2">
    <source>
        <dbReference type="EMBL" id="SHL83689.1"/>
    </source>
</evidence>
<dbReference type="PANTHER" id="PTHR46663">
    <property type="entry name" value="DIGUANYLATE CYCLASE DGCT-RELATED"/>
    <property type="match status" value="1"/>
</dbReference>
<reference evidence="2 3" key="1">
    <citation type="submission" date="2016-11" db="EMBL/GenBank/DDBJ databases">
        <authorList>
            <person name="Varghese N."/>
            <person name="Submissions S."/>
        </authorList>
    </citation>
    <scope>NUCLEOTIDE SEQUENCE [LARGE SCALE GENOMIC DNA]</scope>
    <source>
        <strain evidence="2 3">DSM 28249</strain>
    </source>
</reference>
<dbReference type="Pfam" id="PF00990">
    <property type="entry name" value="GGDEF"/>
    <property type="match status" value="1"/>
</dbReference>
<sequence length="334" mass="36178">MRDCGAAAPPDQAALDVLCPMHARLDREGWIVHAGPMLAKLDARSGVVGRRFADLFELRRPRIDDRVDLLMDGGAVRLRLRLRQPPATGLKGVFVPVAGGAVVNLSFGIALQEAVRDFSLTAGDFAATDLAVEMLYLIEAKSVAMEASRKLNLRLQGARIAAEEKAFTDTLTGLGNRRVLEPLLTRLIDAGSDFALLNLDLDFFKAVNDTLGHAAGDHVLQQAAGIMRAETRDSDRVLRLGGDEFVVILEGPVDRARVDDIARRLIARLEEPMRWEGRPLEISASIGAALSRSYVTREAGAMIAQMMDDADRALYAAKAAGRGRHVVHDPSEGG</sequence>
<proteinExistence type="predicted"/>
<evidence type="ECO:0000313" key="3">
    <source>
        <dbReference type="Proteomes" id="UP000322545"/>
    </source>
</evidence>